<dbReference type="PRINTS" id="PR00153">
    <property type="entry name" value="CSAPPISMRASE"/>
</dbReference>
<keyword evidence="1" id="KW-0697">Rotamase</keyword>
<dbReference type="CDD" id="cd00317">
    <property type="entry name" value="cyclophilin"/>
    <property type="match status" value="1"/>
</dbReference>
<evidence type="ECO:0000313" key="4">
    <source>
        <dbReference type="EMBL" id="PYE53600.1"/>
    </source>
</evidence>
<feature type="compositionally biased region" description="Basic and acidic residues" evidence="2">
    <location>
        <begin position="39"/>
        <end position="48"/>
    </location>
</feature>
<evidence type="ECO:0000256" key="2">
    <source>
        <dbReference type="SAM" id="MobiDB-lite"/>
    </source>
</evidence>
<keyword evidence="1" id="KW-0732">Signal</keyword>
<gene>
    <name evidence="4" type="ORF">DES52_108129</name>
</gene>
<dbReference type="PROSITE" id="PS51257">
    <property type="entry name" value="PROKAR_LIPOPROTEIN"/>
    <property type="match status" value="1"/>
</dbReference>
<dbReference type="PROSITE" id="PS50072">
    <property type="entry name" value="CSA_PPIASE_2"/>
    <property type="match status" value="1"/>
</dbReference>
<dbReference type="InterPro" id="IPR002130">
    <property type="entry name" value="Cyclophilin-type_PPIase_dom"/>
</dbReference>
<feature type="signal peptide" evidence="1">
    <location>
        <begin position="1"/>
        <end position="22"/>
    </location>
</feature>
<dbReference type="SUPFAM" id="SSF50891">
    <property type="entry name" value="Cyclophilin-like"/>
    <property type="match status" value="1"/>
</dbReference>
<accession>A0A318SMA2</accession>
<feature type="region of interest" description="Disordered" evidence="2">
    <location>
        <begin position="18"/>
        <end position="48"/>
    </location>
</feature>
<comment type="similarity">
    <text evidence="1">Belongs to the cyclophilin-type PPIase family.</text>
</comment>
<organism evidence="4 5">
    <name type="scientific">Deinococcus yavapaiensis KR-236</name>
    <dbReference type="NCBI Taxonomy" id="694435"/>
    <lineage>
        <taxon>Bacteria</taxon>
        <taxon>Thermotogati</taxon>
        <taxon>Deinococcota</taxon>
        <taxon>Deinococci</taxon>
        <taxon>Deinococcales</taxon>
        <taxon>Deinococcaceae</taxon>
        <taxon>Deinococcus</taxon>
    </lineage>
</organism>
<dbReference type="EMBL" id="QJSX01000008">
    <property type="protein sequence ID" value="PYE53600.1"/>
    <property type="molecule type" value="Genomic_DNA"/>
</dbReference>
<dbReference type="Gene3D" id="2.40.100.10">
    <property type="entry name" value="Cyclophilin-like"/>
    <property type="match status" value="1"/>
</dbReference>
<proteinExistence type="inferred from homology"/>
<protein>
    <recommendedName>
        <fullName evidence="1">Peptidyl-prolyl cis-trans isomerase</fullName>
        <shortName evidence="1">PPIase</shortName>
        <ecNumber evidence="1">5.2.1.8</ecNumber>
    </recommendedName>
</protein>
<name>A0A318SMA2_9DEIO</name>
<dbReference type="OrthoDB" id="9807797at2"/>
<reference evidence="4 5" key="1">
    <citation type="submission" date="2018-06" db="EMBL/GenBank/DDBJ databases">
        <title>Genomic Encyclopedia of Type Strains, Phase IV (KMG-IV): sequencing the most valuable type-strain genomes for metagenomic binning, comparative biology and taxonomic classification.</title>
        <authorList>
            <person name="Goeker M."/>
        </authorList>
    </citation>
    <scope>NUCLEOTIDE SEQUENCE [LARGE SCALE GENOMIC DNA]</scope>
    <source>
        <strain evidence="4 5">DSM 18048</strain>
    </source>
</reference>
<dbReference type="Proteomes" id="UP000248326">
    <property type="component" value="Unassembled WGS sequence"/>
</dbReference>
<sequence length="265" mass="28652">MKKIALLALMPLMLLSCRNDNASSDSSSDTSTKTTSEASKTDETEPKTAAEALENVATNANKTTEAAAAKPGAVPSGYTRVAAVSAKPVRTFKSEPSYQLQDGKDYAAVIDTTQGQMVIDLYEDVPTTVNSFVWLARNHFYDGIAFHRVIDGFVVQGGDPNTLKTDRNVWGQGGPGYEIPLEVRTKYNFDEKGVMGMARAQDPNSGGSQFYITLAPASNLDGQYTVFGKVVQGLDVLDKIKKYEAPAEGTPDKMLDVYIVTKNKS</sequence>
<dbReference type="GO" id="GO:0003755">
    <property type="term" value="F:peptidyl-prolyl cis-trans isomerase activity"/>
    <property type="evidence" value="ECO:0007669"/>
    <property type="project" value="UniProtKB-UniRule"/>
</dbReference>
<dbReference type="AlphaFoldDB" id="A0A318SMA2"/>
<comment type="caution">
    <text evidence="4">The sequence shown here is derived from an EMBL/GenBank/DDBJ whole genome shotgun (WGS) entry which is preliminary data.</text>
</comment>
<dbReference type="InterPro" id="IPR044666">
    <property type="entry name" value="Cyclophilin_A-like"/>
</dbReference>
<evidence type="ECO:0000313" key="5">
    <source>
        <dbReference type="Proteomes" id="UP000248326"/>
    </source>
</evidence>
<feature type="domain" description="PPIase cyclophilin-type" evidence="3">
    <location>
        <begin position="115"/>
        <end position="262"/>
    </location>
</feature>
<dbReference type="RefSeq" id="WP_110886957.1">
    <property type="nucleotide sequence ID" value="NZ_QJSX01000008.1"/>
</dbReference>
<dbReference type="EC" id="5.2.1.8" evidence="1"/>
<feature type="compositionally biased region" description="Low complexity" evidence="2">
    <location>
        <begin position="22"/>
        <end position="38"/>
    </location>
</feature>
<evidence type="ECO:0000259" key="3">
    <source>
        <dbReference type="PROSITE" id="PS50072"/>
    </source>
</evidence>
<evidence type="ECO:0000256" key="1">
    <source>
        <dbReference type="RuleBase" id="RU363019"/>
    </source>
</evidence>
<comment type="catalytic activity">
    <reaction evidence="1">
        <text>[protein]-peptidylproline (omega=180) = [protein]-peptidylproline (omega=0)</text>
        <dbReference type="Rhea" id="RHEA:16237"/>
        <dbReference type="Rhea" id="RHEA-COMP:10747"/>
        <dbReference type="Rhea" id="RHEA-COMP:10748"/>
        <dbReference type="ChEBI" id="CHEBI:83833"/>
        <dbReference type="ChEBI" id="CHEBI:83834"/>
        <dbReference type="EC" id="5.2.1.8"/>
    </reaction>
</comment>
<comment type="function">
    <text evidence="1">PPIases accelerate the folding of proteins. It catalyzes the cis-trans isomerization of proline imidic peptide bonds in oligopeptides.</text>
</comment>
<keyword evidence="1 4" id="KW-0413">Isomerase</keyword>
<dbReference type="PANTHER" id="PTHR45625">
    <property type="entry name" value="PEPTIDYL-PROLYL CIS-TRANS ISOMERASE-RELATED"/>
    <property type="match status" value="1"/>
</dbReference>
<dbReference type="PANTHER" id="PTHR45625:SF16">
    <property type="entry name" value="PEPTIDYL-PROLYL CIS-TRANS ISOMERASE"/>
    <property type="match status" value="1"/>
</dbReference>
<dbReference type="Pfam" id="PF00160">
    <property type="entry name" value="Pro_isomerase"/>
    <property type="match status" value="1"/>
</dbReference>
<feature type="chain" id="PRO_5016194671" description="Peptidyl-prolyl cis-trans isomerase" evidence="1">
    <location>
        <begin position="23"/>
        <end position="265"/>
    </location>
</feature>
<dbReference type="InterPro" id="IPR029000">
    <property type="entry name" value="Cyclophilin-like_dom_sf"/>
</dbReference>
<keyword evidence="5" id="KW-1185">Reference proteome</keyword>